<dbReference type="InterPro" id="IPR036364">
    <property type="entry name" value="SEA_dom_sf"/>
</dbReference>
<dbReference type="SUPFAM" id="SSF82671">
    <property type="entry name" value="SEA domain"/>
    <property type="match status" value="1"/>
</dbReference>
<name>A0A3Q3JE88_MONAL</name>
<dbReference type="CTD" id="110437884"/>
<feature type="transmembrane region" description="Helical" evidence="1">
    <location>
        <begin position="101"/>
        <end position="126"/>
    </location>
</feature>
<dbReference type="PANTHER" id="PTHR14636:SF1">
    <property type="entry name" value="TPA-INDUCED TRANSMEMBRANE PROTEIN"/>
    <property type="match status" value="1"/>
</dbReference>
<keyword evidence="1" id="KW-0472">Membrane</keyword>
<evidence type="ECO:0000256" key="1">
    <source>
        <dbReference type="SAM" id="Phobius"/>
    </source>
</evidence>
<evidence type="ECO:0000259" key="2">
    <source>
        <dbReference type="PROSITE" id="PS50024"/>
    </source>
</evidence>
<dbReference type="AlphaFoldDB" id="A0A3Q3JE88"/>
<keyword evidence="1" id="KW-1133">Transmembrane helix</keyword>
<dbReference type="RefSeq" id="XP_020470409.1">
    <property type="nucleotide sequence ID" value="XM_020614753.1"/>
</dbReference>
<sequence>MQTSMNFELKEVKTNGSDGATCLANEEVTTGNGDGAAHRTVEVTERDGLLSEQQIDGSNGSAGHEAEVQMNRGNACTQDVSNVHRIKRELNEVIFWKIRRWMVIVIILIIILLVIFISLALCSAIYDDEEEKIDPSLLKVPQYFNGSFQLPNLISTEDLVSLSSTESQTLAADLQKKLADLYTSSPALGQYFSKAEIFAFRNGSVIADYQLTFLMPEEQQDQLRQFTLSREMVYNVFRQFLYDQEPDKSERLFIDPVSLSMV</sequence>
<reference evidence="3" key="1">
    <citation type="submission" date="2025-08" db="UniProtKB">
        <authorList>
            <consortium name="Ensembl"/>
        </authorList>
    </citation>
    <scope>IDENTIFICATION</scope>
</reference>
<dbReference type="PROSITE" id="PS50024">
    <property type="entry name" value="SEA"/>
    <property type="match status" value="1"/>
</dbReference>
<dbReference type="OrthoDB" id="8879801at2759"/>
<dbReference type="STRING" id="43700.ENSMALP00000015020"/>
<dbReference type="Ensembl" id="ENSMALT00000015328.1">
    <property type="protein sequence ID" value="ENSMALP00000015020.1"/>
    <property type="gene ID" value="ENSMALG00000010560.1"/>
</dbReference>
<dbReference type="Gene3D" id="3.30.70.960">
    <property type="entry name" value="SEA domain"/>
    <property type="match status" value="1"/>
</dbReference>
<dbReference type="InterPro" id="IPR033223">
    <property type="entry name" value="TTMP"/>
</dbReference>
<dbReference type="InterPro" id="IPR000082">
    <property type="entry name" value="SEA_dom"/>
</dbReference>
<protein>
    <recommendedName>
        <fullName evidence="2">SEA domain-containing protein</fullName>
    </recommendedName>
</protein>
<dbReference type="Proteomes" id="UP000261600">
    <property type="component" value="Unplaced"/>
</dbReference>
<keyword evidence="1" id="KW-0812">Transmembrane</keyword>
<dbReference type="GeneID" id="109968462"/>
<feature type="domain" description="SEA" evidence="2">
    <location>
        <begin position="140"/>
        <end position="262"/>
    </location>
</feature>
<reference evidence="3" key="2">
    <citation type="submission" date="2025-09" db="UniProtKB">
        <authorList>
            <consortium name="Ensembl"/>
        </authorList>
    </citation>
    <scope>IDENTIFICATION</scope>
</reference>
<dbReference type="KEGG" id="malb:109968462"/>
<evidence type="ECO:0000313" key="3">
    <source>
        <dbReference type="Ensembl" id="ENSMALP00000015020.1"/>
    </source>
</evidence>
<evidence type="ECO:0000313" key="4">
    <source>
        <dbReference type="Proteomes" id="UP000261600"/>
    </source>
</evidence>
<dbReference type="Pfam" id="PF01390">
    <property type="entry name" value="SEA"/>
    <property type="match status" value="1"/>
</dbReference>
<keyword evidence="4" id="KW-1185">Reference proteome</keyword>
<accession>A0A3Q3JE88</accession>
<organism evidence="3 4">
    <name type="scientific">Monopterus albus</name>
    <name type="common">Swamp eel</name>
    <dbReference type="NCBI Taxonomy" id="43700"/>
    <lineage>
        <taxon>Eukaryota</taxon>
        <taxon>Metazoa</taxon>
        <taxon>Chordata</taxon>
        <taxon>Craniata</taxon>
        <taxon>Vertebrata</taxon>
        <taxon>Euteleostomi</taxon>
        <taxon>Actinopterygii</taxon>
        <taxon>Neopterygii</taxon>
        <taxon>Teleostei</taxon>
        <taxon>Neoteleostei</taxon>
        <taxon>Acanthomorphata</taxon>
        <taxon>Anabantaria</taxon>
        <taxon>Synbranchiformes</taxon>
        <taxon>Synbranchidae</taxon>
        <taxon>Monopterus</taxon>
    </lineage>
</organism>
<dbReference type="PANTHER" id="PTHR14636">
    <property type="entry name" value="TPA-INDUCED TRANSMEMBRANE PROTEIN"/>
    <property type="match status" value="1"/>
</dbReference>
<proteinExistence type="predicted"/>